<dbReference type="AlphaFoldDB" id="V4K8M8"/>
<sequence>MCSKTSSGRRYGDDDYSGLCPKKQKHNPNNNNNNGRRRVPRRGPGVAELEKIRLEEQHKSPSLQLPSPPPPPPPEKPPSAFLPTSTERTGPVFPFSSYFSTGSFPDDLIPPAPVFQRNHYLPPMNLSSPGSGGFYQFIEPPLNQTSRLNNVSQFLDEEKMVAAKRPWHYIAETTTKCSVGPTITISRDDGRQIKPLDHQRLKNHFHDSGNTIRNPITIDSPSPATPIIRNSSLDFPLFVQKEDFDHEFLPRKTGANFPSNRKPFYSFLPASEQSTRDQDLSFSLRTDRYDTVTDHGIDLRLKL</sequence>
<keyword evidence="1" id="KW-0678">Repressor</keyword>
<name>V4K8M8_EUTSA</name>
<feature type="compositionally biased region" description="Basic and acidic residues" evidence="4">
    <location>
        <begin position="48"/>
        <end position="59"/>
    </location>
</feature>
<accession>V4K8M8</accession>
<keyword evidence="6" id="KW-1185">Reference proteome</keyword>
<reference evidence="5 6" key="1">
    <citation type="journal article" date="2013" name="Front. Plant Sci.">
        <title>The Reference Genome of the Halophytic Plant Eutrema salsugineum.</title>
        <authorList>
            <person name="Yang R."/>
            <person name="Jarvis D.E."/>
            <person name="Chen H."/>
            <person name="Beilstein M.A."/>
            <person name="Grimwood J."/>
            <person name="Jenkins J."/>
            <person name="Shu S."/>
            <person name="Prochnik S."/>
            <person name="Xin M."/>
            <person name="Ma C."/>
            <person name="Schmutz J."/>
            <person name="Wing R.A."/>
            <person name="Mitchell-Olds T."/>
            <person name="Schumaker K.S."/>
            <person name="Wang X."/>
        </authorList>
    </citation>
    <scope>NUCLEOTIDE SEQUENCE [LARGE SCALE GENOMIC DNA]</scope>
</reference>
<evidence type="ECO:0000313" key="6">
    <source>
        <dbReference type="Proteomes" id="UP000030689"/>
    </source>
</evidence>
<dbReference type="GO" id="GO:0048366">
    <property type="term" value="P:leaf development"/>
    <property type="evidence" value="ECO:0007669"/>
    <property type="project" value="EnsemblPlants"/>
</dbReference>
<dbReference type="Proteomes" id="UP000030689">
    <property type="component" value="Unassembled WGS sequence"/>
</dbReference>
<dbReference type="PANTHER" id="PTHR33388">
    <property type="entry name" value="OS01G0212500 PROTEIN"/>
    <property type="match status" value="1"/>
</dbReference>
<dbReference type="EMBL" id="KI517683">
    <property type="protein sequence ID" value="ESQ33975.1"/>
    <property type="molecule type" value="Genomic_DNA"/>
</dbReference>
<dbReference type="InterPro" id="IPR040356">
    <property type="entry name" value="SPEAR"/>
</dbReference>
<dbReference type="KEGG" id="eus:EUTSA_v10009513mg"/>
<dbReference type="OrthoDB" id="1086206at2759"/>
<keyword evidence="3" id="KW-0804">Transcription</keyword>
<dbReference type="STRING" id="72664.V4K8M8"/>
<evidence type="ECO:0000256" key="4">
    <source>
        <dbReference type="SAM" id="MobiDB-lite"/>
    </source>
</evidence>
<dbReference type="GO" id="GO:0003700">
    <property type="term" value="F:DNA-binding transcription factor activity"/>
    <property type="evidence" value="ECO:0007669"/>
    <property type="project" value="InterPro"/>
</dbReference>
<dbReference type="PANTHER" id="PTHR33388:SF1">
    <property type="entry name" value="PROTEIN SPEAR2"/>
    <property type="match status" value="1"/>
</dbReference>
<evidence type="ECO:0000256" key="2">
    <source>
        <dbReference type="ARBA" id="ARBA00023015"/>
    </source>
</evidence>
<feature type="region of interest" description="Disordered" evidence="4">
    <location>
        <begin position="1"/>
        <end position="87"/>
    </location>
</feature>
<feature type="compositionally biased region" description="Pro residues" evidence="4">
    <location>
        <begin position="66"/>
        <end position="77"/>
    </location>
</feature>
<dbReference type="Gramene" id="ESQ33975">
    <property type="protein sequence ID" value="ESQ33975"/>
    <property type="gene ID" value="EUTSA_v10009513mg"/>
</dbReference>
<proteinExistence type="predicted"/>
<protein>
    <submittedName>
        <fullName evidence="5">Uncharacterized protein</fullName>
    </submittedName>
</protein>
<dbReference type="OMA" id="HYLPPMN"/>
<organism evidence="5 6">
    <name type="scientific">Eutrema salsugineum</name>
    <name type="common">Saltwater cress</name>
    <name type="synonym">Sisymbrium salsugineum</name>
    <dbReference type="NCBI Taxonomy" id="72664"/>
    <lineage>
        <taxon>Eukaryota</taxon>
        <taxon>Viridiplantae</taxon>
        <taxon>Streptophyta</taxon>
        <taxon>Embryophyta</taxon>
        <taxon>Tracheophyta</taxon>
        <taxon>Spermatophyta</taxon>
        <taxon>Magnoliopsida</taxon>
        <taxon>eudicotyledons</taxon>
        <taxon>Gunneridae</taxon>
        <taxon>Pentapetalae</taxon>
        <taxon>rosids</taxon>
        <taxon>malvids</taxon>
        <taxon>Brassicales</taxon>
        <taxon>Brassicaceae</taxon>
        <taxon>Eutremeae</taxon>
        <taxon>Eutrema</taxon>
    </lineage>
</organism>
<evidence type="ECO:0000256" key="1">
    <source>
        <dbReference type="ARBA" id="ARBA00022491"/>
    </source>
</evidence>
<keyword evidence="2" id="KW-0805">Transcription regulation</keyword>
<gene>
    <name evidence="5" type="ORF">EUTSA_v10009513mg</name>
</gene>
<evidence type="ECO:0000313" key="5">
    <source>
        <dbReference type="EMBL" id="ESQ33975.1"/>
    </source>
</evidence>
<evidence type="ECO:0000256" key="3">
    <source>
        <dbReference type="ARBA" id="ARBA00023163"/>
    </source>
</evidence>